<dbReference type="SMART" id="SM00530">
    <property type="entry name" value="HTH_XRE"/>
    <property type="match status" value="1"/>
</dbReference>
<dbReference type="Gene3D" id="1.10.260.40">
    <property type="entry name" value="lambda repressor-like DNA-binding domains"/>
    <property type="match status" value="1"/>
</dbReference>
<dbReference type="GO" id="GO:0003677">
    <property type="term" value="F:DNA binding"/>
    <property type="evidence" value="ECO:0007669"/>
    <property type="project" value="InterPro"/>
</dbReference>
<feature type="compositionally biased region" description="Low complexity" evidence="1">
    <location>
        <begin position="1"/>
        <end position="14"/>
    </location>
</feature>
<evidence type="ECO:0000313" key="3">
    <source>
        <dbReference type="EMBL" id="APT91837.1"/>
    </source>
</evidence>
<dbReference type="RefSeq" id="WP_075732679.1">
    <property type="nucleotide sequence ID" value="NZ_CP009249.1"/>
</dbReference>
<dbReference type="Proteomes" id="UP000185491">
    <property type="component" value="Chromosome"/>
</dbReference>
<dbReference type="InterPro" id="IPR010982">
    <property type="entry name" value="Lambda_DNA-bd_dom_sf"/>
</dbReference>
<dbReference type="AlphaFoldDB" id="A0A1L7D177"/>
<dbReference type="STRING" id="161895.CPHO_01730"/>
<dbReference type="PROSITE" id="PS50943">
    <property type="entry name" value="HTH_CROC1"/>
    <property type="match status" value="1"/>
</dbReference>
<protein>
    <submittedName>
        <fullName evidence="3">XRE family transcriptional regulator</fullName>
    </submittedName>
</protein>
<feature type="domain" description="HTH cro/C1-type" evidence="2">
    <location>
        <begin position="36"/>
        <end position="90"/>
    </location>
</feature>
<organism evidence="3 4">
    <name type="scientific">Corynebacterium phocae</name>
    <dbReference type="NCBI Taxonomy" id="161895"/>
    <lineage>
        <taxon>Bacteria</taxon>
        <taxon>Bacillati</taxon>
        <taxon>Actinomycetota</taxon>
        <taxon>Actinomycetes</taxon>
        <taxon>Mycobacteriales</taxon>
        <taxon>Corynebacteriaceae</taxon>
        <taxon>Corynebacterium</taxon>
    </lineage>
</organism>
<dbReference type="CDD" id="cd00093">
    <property type="entry name" value="HTH_XRE"/>
    <property type="match status" value="1"/>
</dbReference>
<proteinExistence type="predicted"/>
<dbReference type="Pfam" id="PF13560">
    <property type="entry name" value="HTH_31"/>
    <property type="match status" value="1"/>
</dbReference>
<dbReference type="KEGG" id="cpho:CPHO_01730"/>
<name>A0A1L7D177_9CORY</name>
<dbReference type="SUPFAM" id="SSF47413">
    <property type="entry name" value="lambda repressor-like DNA-binding domains"/>
    <property type="match status" value="1"/>
</dbReference>
<dbReference type="InterPro" id="IPR001387">
    <property type="entry name" value="Cro/C1-type_HTH"/>
</dbReference>
<evidence type="ECO:0000256" key="1">
    <source>
        <dbReference type="SAM" id="MobiDB-lite"/>
    </source>
</evidence>
<gene>
    <name evidence="3" type="ORF">CPHO_01730</name>
</gene>
<dbReference type="OrthoDB" id="4420778at2"/>
<dbReference type="EMBL" id="CP009249">
    <property type="protein sequence ID" value="APT91837.1"/>
    <property type="molecule type" value="Genomic_DNA"/>
</dbReference>
<feature type="region of interest" description="Disordered" evidence="1">
    <location>
        <begin position="1"/>
        <end position="27"/>
    </location>
</feature>
<evidence type="ECO:0000313" key="4">
    <source>
        <dbReference type="Proteomes" id="UP000185491"/>
    </source>
</evidence>
<reference evidence="3 4" key="1">
    <citation type="submission" date="2014-08" db="EMBL/GenBank/DDBJ databases">
        <title>Complete genome sequence of Corynebacterium phocae M408/89/1(T)(=DSM 44612(T)), isolated from the common seal (Phoca vitulina).</title>
        <authorList>
            <person name="Ruckert C."/>
            <person name="Albersmeier A."/>
            <person name="Winkler A."/>
            <person name="Kalinowski J."/>
        </authorList>
    </citation>
    <scope>NUCLEOTIDE SEQUENCE [LARGE SCALE GENOMIC DNA]</scope>
    <source>
        <strain evidence="3 4">M408/89/1</strain>
    </source>
</reference>
<evidence type="ECO:0000259" key="2">
    <source>
        <dbReference type="PROSITE" id="PS50943"/>
    </source>
</evidence>
<accession>A0A1L7D177</accession>
<sequence length="102" mass="10491">MTDPTGTNPAGTNPTRRKPGKDAGDNPALLALGAALAQRRRDLGVLQQDLAGRAGISRSTLHTIEHGGTGVRWEKVFAVAQALGMEMAFIPHDSPAPGGGAP</sequence>
<keyword evidence="4" id="KW-1185">Reference proteome</keyword>